<evidence type="ECO:0000313" key="1">
    <source>
        <dbReference type="EMBL" id="KAI4336801.1"/>
    </source>
</evidence>
<dbReference type="Proteomes" id="UP000828941">
    <property type="component" value="Chromosome 6"/>
</dbReference>
<evidence type="ECO:0000313" key="2">
    <source>
        <dbReference type="Proteomes" id="UP000828941"/>
    </source>
</evidence>
<proteinExistence type="predicted"/>
<comment type="caution">
    <text evidence="1">The sequence shown here is derived from an EMBL/GenBank/DDBJ whole genome shotgun (WGS) entry which is preliminary data.</text>
</comment>
<keyword evidence="2" id="KW-1185">Reference proteome</keyword>
<organism evidence="1 2">
    <name type="scientific">Bauhinia variegata</name>
    <name type="common">Purple orchid tree</name>
    <name type="synonym">Phanera variegata</name>
    <dbReference type="NCBI Taxonomy" id="167791"/>
    <lineage>
        <taxon>Eukaryota</taxon>
        <taxon>Viridiplantae</taxon>
        <taxon>Streptophyta</taxon>
        <taxon>Embryophyta</taxon>
        <taxon>Tracheophyta</taxon>
        <taxon>Spermatophyta</taxon>
        <taxon>Magnoliopsida</taxon>
        <taxon>eudicotyledons</taxon>
        <taxon>Gunneridae</taxon>
        <taxon>Pentapetalae</taxon>
        <taxon>rosids</taxon>
        <taxon>fabids</taxon>
        <taxon>Fabales</taxon>
        <taxon>Fabaceae</taxon>
        <taxon>Cercidoideae</taxon>
        <taxon>Cercideae</taxon>
        <taxon>Bauhiniinae</taxon>
        <taxon>Bauhinia</taxon>
    </lineage>
</organism>
<name>A0ACB9NLD3_BAUVA</name>
<reference evidence="1 2" key="1">
    <citation type="journal article" date="2022" name="DNA Res.">
        <title>Chromosomal-level genome assembly of the orchid tree Bauhinia variegata (Leguminosae; Cercidoideae) supports the allotetraploid origin hypothesis of Bauhinia.</title>
        <authorList>
            <person name="Zhong Y."/>
            <person name="Chen Y."/>
            <person name="Zheng D."/>
            <person name="Pang J."/>
            <person name="Liu Y."/>
            <person name="Luo S."/>
            <person name="Meng S."/>
            <person name="Qian L."/>
            <person name="Wei D."/>
            <person name="Dai S."/>
            <person name="Zhou R."/>
        </authorList>
    </citation>
    <scope>NUCLEOTIDE SEQUENCE [LARGE SCALE GENOMIC DNA]</scope>
    <source>
        <strain evidence="1">BV-YZ2020</strain>
    </source>
</reference>
<gene>
    <name evidence="1" type="ORF">L6164_015282</name>
</gene>
<accession>A0ACB9NLD3</accession>
<sequence length="214" mass="24544">MNLRFCKGRVDTQWKCHLLRFSRILKASLSHAAALQSALIKERREVREQQQRTTLDSIPKDLNRPWEDPMPETGERHLAQELRGVGLSAYDVPKWKKDAYGKSITFGRRSKLSIQEQRQSLPIYKLKKELIQAVHDNQVLVVIGETGSGKTIRVTQYLAEAGYTTRGKIGCTQPRRVAAMSVAKRVAEEFGCRLGRLFESFYLLTMTMFFSDHT</sequence>
<dbReference type="EMBL" id="CM039431">
    <property type="protein sequence ID" value="KAI4336801.1"/>
    <property type="molecule type" value="Genomic_DNA"/>
</dbReference>
<protein>
    <submittedName>
        <fullName evidence="1">Uncharacterized protein</fullName>
    </submittedName>
</protein>